<comment type="cofactor">
    <cofactor evidence="1">
        <name>Mn(2+)</name>
        <dbReference type="ChEBI" id="CHEBI:29035"/>
    </cofactor>
</comment>
<keyword evidence="4" id="KW-0328">Glycosyltransferase</keyword>
<feature type="domain" description="Glycosyltransferase 2-like" evidence="11">
    <location>
        <begin position="16"/>
        <end position="137"/>
    </location>
</feature>
<dbReference type="SUPFAM" id="SSF53448">
    <property type="entry name" value="Nucleotide-diphospho-sugar transferases"/>
    <property type="match status" value="1"/>
</dbReference>
<accession>A0A919CJV5</accession>
<comment type="cofactor">
    <cofactor evidence="2">
        <name>Mg(2+)</name>
        <dbReference type="ChEBI" id="CHEBI:18420"/>
    </cofactor>
</comment>
<evidence type="ECO:0000256" key="1">
    <source>
        <dbReference type="ARBA" id="ARBA00001936"/>
    </source>
</evidence>
<dbReference type="InterPro" id="IPR050256">
    <property type="entry name" value="Glycosyltransferase_2"/>
</dbReference>
<dbReference type="InterPro" id="IPR029044">
    <property type="entry name" value="Nucleotide-diphossugar_trans"/>
</dbReference>
<evidence type="ECO:0000256" key="2">
    <source>
        <dbReference type="ARBA" id="ARBA00001946"/>
    </source>
</evidence>
<dbReference type="AlphaFoldDB" id="A0A919CJV5"/>
<keyword evidence="13" id="KW-1185">Reference proteome</keyword>
<keyword evidence="6" id="KW-0460">Magnesium</keyword>
<evidence type="ECO:0000256" key="5">
    <source>
        <dbReference type="ARBA" id="ARBA00022679"/>
    </source>
</evidence>
<comment type="caution">
    <text evidence="12">The sequence shown here is derived from an EMBL/GenBank/DDBJ whole genome shotgun (WGS) entry which is preliminary data.</text>
</comment>
<keyword evidence="5" id="KW-0808">Transferase</keyword>
<evidence type="ECO:0000256" key="6">
    <source>
        <dbReference type="ARBA" id="ARBA00022842"/>
    </source>
</evidence>
<dbReference type="PANTHER" id="PTHR48090:SF10">
    <property type="entry name" value="GLUCOSYL-3-PHOSPHOGLYCERATE SYNTHASE"/>
    <property type="match status" value="1"/>
</dbReference>
<dbReference type="InterPro" id="IPR001173">
    <property type="entry name" value="Glyco_trans_2-like"/>
</dbReference>
<dbReference type="GO" id="GO:0016757">
    <property type="term" value="F:glycosyltransferase activity"/>
    <property type="evidence" value="ECO:0007669"/>
    <property type="project" value="UniProtKB-KW"/>
</dbReference>
<dbReference type="RefSeq" id="WP_017578024.1">
    <property type="nucleotide sequence ID" value="NZ_BMXL01000022.1"/>
</dbReference>
<evidence type="ECO:0000256" key="10">
    <source>
        <dbReference type="ARBA" id="ARBA00048997"/>
    </source>
</evidence>
<evidence type="ECO:0000256" key="7">
    <source>
        <dbReference type="ARBA" id="ARBA00039022"/>
    </source>
</evidence>
<evidence type="ECO:0000256" key="9">
    <source>
        <dbReference type="ARBA" id="ARBA00048689"/>
    </source>
</evidence>
<proteinExistence type="inferred from homology"/>
<evidence type="ECO:0000313" key="12">
    <source>
        <dbReference type="EMBL" id="GHD31998.1"/>
    </source>
</evidence>
<evidence type="ECO:0000313" key="13">
    <source>
        <dbReference type="Proteomes" id="UP000654947"/>
    </source>
</evidence>
<dbReference type="EMBL" id="BMXL01000022">
    <property type="protein sequence ID" value="GHD31998.1"/>
    <property type="molecule type" value="Genomic_DNA"/>
</dbReference>
<organism evidence="12 13">
    <name type="scientific">Nocardiopsis kunsanensis</name>
    <dbReference type="NCBI Taxonomy" id="141693"/>
    <lineage>
        <taxon>Bacteria</taxon>
        <taxon>Bacillati</taxon>
        <taxon>Actinomycetota</taxon>
        <taxon>Actinomycetes</taxon>
        <taxon>Streptosporangiales</taxon>
        <taxon>Nocardiopsidaceae</taxon>
        <taxon>Nocardiopsis</taxon>
    </lineage>
</organism>
<dbReference type="Pfam" id="PF00535">
    <property type="entry name" value="Glycos_transf_2"/>
    <property type="match status" value="1"/>
</dbReference>
<dbReference type="CDD" id="cd04179">
    <property type="entry name" value="DPM_DPG-synthase_like"/>
    <property type="match status" value="1"/>
</dbReference>
<evidence type="ECO:0000256" key="8">
    <source>
        <dbReference type="ARBA" id="ARBA00040894"/>
    </source>
</evidence>
<name>A0A919CJV5_9ACTN</name>
<comment type="catalytic activity">
    <reaction evidence="10">
        <text>an NDP-alpha-D-glucose + (2R)-3-phosphoglycerate = (2R)-2-O-(alpha-D-glucopyranosyl)-3-phospho-glycerate + a ribonucleoside 5'-diphosphate + H(+)</text>
        <dbReference type="Rhea" id="RHEA:47244"/>
        <dbReference type="ChEBI" id="CHEBI:15378"/>
        <dbReference type="ChEBI" id="CHEBI:57930"/>
        <dbReference type="ChEBI" id="CHEBI:58272"/>
        <dbReference type="ChEBI" id="CHEBI:62600"/>
        <dbReference type="ChEBI" id="CHEBI:76533"/>
        <dbReference type="EC" id="2.4.1.266"/>
    </reaction>
    <physiologicalReaction direction="left-to-right" evidence="10">
        <dbReference type="Rhea" id="RHEA:47245"/>
    </physiologicalReaction>
</comment>
<dbReference type="EC" id="2.4.1.266" evidence="7"/>
<sequence>MGCGADGGPDRPGVAVIIPAKDEELRVGSTVEAARSLPGVDLVLVVDDGSTDRTGALAREAGARLVRHQHNRGKGAAMETGAEALSRIEVHQNRSGSPPRHLLFLDADLGRSAADAAPLIEPVVEERADMSIALFPATRARLGGHGFVVRLARGGVRRATGWEPEQPLNGQRCLTRAAFETARPLARGFGAETGLSIDVLRANLSLIEVEVPLEHRAIGTDLRAQAHRARQFTDVARALAVRGAGPVARRALSRTGLIRAGAPR</sequence>
<gene>
    <name evidence="12" type="ORF">GCM10007147_35170</name>
</gene>
<comment type="catalytic activity">
    <reaction evidence="9">
        <text>(2R)-3-phosphoglycerate + UDP-alpha-D-glucose = (2R)-2-O-(alpha-D-glucopyranosyl)-3-phospho-glycerate + UDP + H(+)</text>
        <dbReference type="Rhea" id="RHEA:31319"/>
        <dbReference type="ChEBI" id="CHEBI:15378"/>
        <dbReference type="ChEBI" id="CHEBI:58223"/>
        <dbReference type="ChEBI" id="CHEBI:58272"/>
        <dbReference type="ChEBI" id="CHEBI:58885"/>
        <dbReference type="ChEBI" id="CHEBI:62600"/>
        <dbReference type="EC" id="2.4.1.266"/>
    </reaction>
    <physiologicalReaction direction="left-to-right" evidence="9">
        <dbReference type="Rhea" id="RHEA:31320"/>
    </physiologicalReaction>
</comment>
<reference evidence="12 13" key="1">
    <citation type="journal article" date="2014" name="Int. J. Syst. Evol. Microbiol.">
        <title>Complete genome sequence of Corynebacterium casei LMG S-19264T (=DSM 44701T), isolated from a smear-ripened cheese.</title>
        <authorList>
            <consortium name="US DOE Joint Genome Institute (JGI-PGF)"/>
            <person name="Walter F."/>
            <person name="Albersmeier A."/>
            <person name="Kalinowski J."/>
            <person name="Ruckert C."/>
        </authorList>
    </citation>
    <scope>NUCLEOTIDE SEQUENCE [LARGE SCALE GENOMIC DNA]</scope>
    <source>
        <strain evidence="12 13">KCTC 19473</strain>
    </source>
</reference>
<dbReference type="PANTHER" id="PTHR48090">
    <property type="entry name" value="UNDECAPRENYL-PHOSPHATE 4-DEOXY-4-FORMAMIDO-L-ARABINOSE TRANSFERASE-RELATED"/>
    <property type="match status" value="1"/>
</dbReference>
<dbReference type="Gene3D" id="3.90.550.10">
    <property type="entry name" value="Spore Coat Polysaccharide Biosynthesis Protein SpsA, Chain A"/>
    <property type="match status" value="1"/>
</dbReference>
<comment type="similarity">
    <text evidence="3">Belongs to the glycosyltransferase 2 family.</text>
</comment>
<dbReference type="Proteomes" id="UP000654947">
    <property type="component" value="Unassembled WGS sequence"/>
</dbReference>
<evidence type="ECO:0000256" key="3">
    <source>
        <dbReference type="ARBA" id="ARBA00006739"/>
    </source>
</evidence>
<evidence type="ECO:0000256" key="4">
    <source>
        <dbReference type="ARBA" id="ARBA00022676"/>
    </source>
</evidence>
<protein>
    <recommendedName>
        <fullName evidence="8">Glucosyl-3-phosphoglycerate synthase</fullName>
        <ecNumber evidence="7">2.4.1.266</ecNumber>
    </recommendedName>
</protein>
<evidence type="ECO:0000259" key="11">
    <source>
        <dbReference type="Pfam" id="PF00535"/>
    </source>
</evidence>